<evidence type="ECO:0000259" key="3">
    <source>
        <dbReference type="Pfam" id="PF14501"/>
    </source>
</evidence>
<dbReference type="Gene3D" id="3.30.565.10">
    <property type="entry name" value="Histidine kinase-like ATPase, C-terminal domain"/>
    <property type="match status" value="1"/>
</dbReference>
<dbReference type="GO" id="GO:0042802">
    <property type="term" value="F:identical protein binding"/>
    <property type="evidence" value="ECO:0007669"/>
    <property type="project" value="TreeGrafter"/>
</dbReference>
<dbReference type="KEGG" id="xak:KIMC2_12690"/>
<name>A0AAU9CRY1_9LACO</name>
<organism evidence="4 5">
    <name type="scientific">Xylocopilactobacillus apis</name>
    <dbReference type="NCBI Taxonomy" id="2932183"/>
    <lineage>
        <taxon>Bacteria</taxon>
        <taxon>Bacillati</taxon>
        <taxon>Bacillota</taxon>
        <taxon>Bacilli</taxon>
        <taxon>Lactobacillales</taxon>
        <taxon>Lactobacillaceae</taxon>
        <taxon>Xylocopilactobacillus</taxon>
    </lineage>
</organism>
<reference evidence="4 5" key="1">
    <citation type="journal article" date="2023" name="Microbiol. Spectr.">
        <title>Symbiosis of Carpenter Bees with Uncharacterized Lactic Acid Bacteria Showing NAD Auxotrophy.</title>
        <authorList>
            <person name="Kawasaki S."/>
            <person name="Ozawa K."/>
            <person name="Mori T."/>
            <person name="Yamamoto A."/>
            <person name="Ito M."/>
            <person name="Ohkuma M."/>
            <person name="Sakamoto M."/>
            <person name="Matsutani M."/>
        </authorList>
    </citation>
    <scope>NUCLEOTIDE SEQUENCE [LARGE SCALE GENOMIC DNA]</scope>
    <source>
        <strain evidence="4 5">KimC2</strain>
    </source>
</reference>
<dbReference type="InterPro" id="IPR032834">
    <property type="entry name" value="NatK-like_C"/>
</dbReference>
<keyword evidence="2" id="KW-0812">Transmembrane</keyword>
<feature type="coiled-coil region" evidence="1">
    <location>
        <begin position="112"/>
        <end position="142"/>
    </location>
</feature>
<keyword evidence="5" id="KW-1185">Reference proteome</keyword>
<gene>
    <name evidence="4" type="ORF">KIMC2_12690</name>
</gene>
<feature type="transmembrane region" description="Helical" evidence="2">
    <location>
        <begin position="83"/>
        <end position="105"/>
    </location>
</feature>
<dbReference type="Proteomes" id="UP001321804">
    <property type="component" value="Chromosome"/>
</dbReference>
<dbReference type="PANTHER" id="PTHR40448">
    <property type="entry name" value="TWO-COMPONENT SENSOR HISTIDINE KINASE"/>
    <property type="match status" value="1"/>
</dbReference>
<evidence type="ECO:0000256" key="2">
    <source>
        <dbReference type="SAM" id="Phobius"/>
    </source>
</evidence>
<evidence type="ECO:0000256" key="1">
    <source>
        <dbReference type="SAM" id="Coils"/>
    </source>
</evidence>
<feature type="domain" description="Sensor histidine kinase NatK-like C-terminal" evidence="3">
    <location>
        <begin position="228"/>
        <end position="310"/>
    </location>
</feature>
<dbReference type="AlphaFoldDB" id="A0AAU9CRY1"/>
<keyword evidence="2" id="KW-1133">Transmembrane helix</keyword>
<feature type="transmembrane region" description="Helical" evidence="2">
    <location>
        <begin position="53"/>
        <end position="77"/>
    </location>
</feature>
<dbReference type="EMBL" id="AP026801">
    <property type="protein sequence ID" value="BDR56707.1"/>
    <property type="molecule type" value="Genomic_DNA"/>
</dbReference>
<sequence>MTRFIKSNNLLVLIFEFICIISVIIISFFISKNRSKLEQIASGVEKLNLERKVFWFLLILTLVIWFSYMLMILYLLFNRKSNNFLLVVAIFLGIVFILVMALLLLDVSRRAAEEKVIQNEQLQNYLNNIEQQYQELRHFKHDYHNLLLSLEGVVKDGNQEQFTSYYKQLLLEQPTEEKLNKFALNHLEYLQNEPIRGLIIQKFFAAQKLGIQLELEIKELLKVPEKQVLTVIRILGILLDNAIEHTEKETEKKISCALINSPDLIEITVSNQASNLYNLDQLFENGYTTKKNHQGFGLANVNNLVEQNSELFFEKELINGNLQMTLMIATN</sequence>
<protein>
    <recommendedName>
        <fullName evidence="3">Sensor histidine kinase NatK-like C-terminal domain-containing protein</fullName>
    </recommendedName>
</protein>
<proteinExistence type="predicted"/>
<dbReference type="SUPFAM" id="SSF55874">
    <property type="entry name" value="ATPase domain of HSP90 chaperone/DNA topoisomerase II/histidine kinase"/>
    <property type="match status" value="1"/>
</dbReference>
<dbReference type="Pfam" id="PF14501">
    <property type="entry name" value="HATPase_c_5"/>
    <property type="match status" value="1"/>
</dbReference>
<dbReference type="InterPro" id="IPR036890">
    <property type="entry name" value="HATPase_C_sf"/>
</dbReference>
<accession>A0AAU9CRY1</accession>
<keyword evidence="2" id="KW-0472">Membrane</keyword>
<evidence type="ECO:0000313" key="5">
    <source>
        <dbReference type="Proteomes" id="UP001321804"/>
    </source>
</evidence>
<dbReference type="PANTHER" id="PTHR40448:SF1">
    <property type="entry name" value="TWO-COMPONENT SENSOR HISTIDINE KINASE"/>
    <property type="match status" value="1"/>
</dbReference>
<evidence type="ECO:0000313" key="4">
    <source>
        <dbReference type="EMBL" id="BDR56707.1"/>
    </source>
</evidence>
<feature type="transmembrane region" description="Helical" evidence="2">
    <location>
        <begin position="12"/>
        <end position="32"/>
    </location>
</feature>
<keyword evidence="1" id="KW-0175">Coiled coil</keyword>